<dbReference type="InterPro" id="IPR048254">
    <property type="entry name" value="CDP_ALCOHOL_P_TRANSF_CS"/>
</dbReference>
<feature type="transmembrane region" description="Helical" evidence="3">
    <location>
        <begin position="18"/>
        <end position="36"/>
    </location>
</feature>
<dbReference type="Gene3D" id="1.20.120.1760">
    <property type="match status" value="1"/>
</dbReference>
<proteinExistence type="inferred from homology"/>
<keyword evidence="3" id="KW-1133">Transmembrane helix</keyword>
<dbReference type="EC" id="2.7.8.-" evidence="4"/>
<dbReference type="RefSeq" id="WP_379890359.1">
    <property type="nucleotide sequence ID" value="NZ_JBHSDI010000064.1"/>
</dbReference>
<feature type="transmembrane region" description="Helical" evidence="3">
    <location>
        <begin position="212"/>
        <end position="230"/>
    </location>
</feature>
<accession>A0ABV8QLD7</accession>
<keyword evidence="5" id="KW-1185">Reference proteome</keyword>
<evidence type="ECO:0000256" key="3">
    <source>
        <dbReference type="SAM" id="Phobius"/>
    </source>
</evidence>
<feature type="transmembrane region" description="Helical" evidence="3">
    <location>
        <begin position="42"/>
        <end position="63"/>
    </location>
</feature>
<protein>
    <submittedName>
        <fullName evidence="4">CDP-alcohol phosphatidyltransferase family protein</fullName>
        <ecNumber evidence="4">2.7.8.-</ecNumber>
    </submittedName>
</protein>
<dbReference type="InterPro" id="IPR000462">
    <property type="entry name" value="CDP-OH_P_trans"/>
</dbReference>
<organism evidence="4 5">
    <name type="scientific">Marinobacter lacisalsi</name>
    <dbReference type="NCBI Taxonomy" id="475979"/>
    <lineage>
        <taxon>Bacteria</taxon>
        <taxon>Pseudomonadati</taxon>
        <taxon>Pseudomonadota</taxon>
        <taxon>Gammaproteobacteria</taxon>
        <taxon>Pseudomonadales</taxon>
        <taxon>Marinobacteraceae</taxon>
        <taxon>Marinobacter</taxon>
    </lineage>
</organism>
<feature type="transmembrane region" description="Helical" evidence="3">
    <location>
        <begin position="75"/>
        <end position="94"/>
    </location>
</feature>
<keyword evidence="1 2" id="KW-0808">Transferase</keyword>
<evidence type="ECO:0000313" key="5">
    <source>
        <dbReference type="Proteomes" id="UP001595798"/>
    </source>
</evidence>
<dbReference type="InterPro" id="IPR043130">
    <property type="entry name" value="CDP-OH_PTrfase_TM_dom"/>
</dbReference>
<comment type="similarity">
    <text evidence="2">Belongs to the CDP-alcohol phosphatidyltransferase class-I family.</text>
</comment>
<feature type="transmembrane region" description="Helical" evidence="3">
    <location>
        <begin position="100"/>
        <end position="121"/>
    </location>
</feature>
<feature type="transmembrane region" description="Helical" evidence="3">
    <location>
        <begin position="133"/>
        <end position="152"/>
    </location>
</feature>
<dbReference type="PROSITE" id="PS00379">
    <property type="entry name" value="CDP_ALCOHOL_P_TRANSF"/>
    <property type="match status" value="1"/>
</dbReference>
<name>A0ABV8QLD7_9GAMM</name>
<dbReference type="Pfam" id="PF01066">
    <property type="entry name" value="CDP-OH_P_transf"/>
    <property type="match status" value="1"/>
</dbReference>
<keyword evidence="3" id="KW-0472">Membrane</keyword>
<comment type="caution">
    <text evidence="4">The sequence shown here is derived from an EMBL/GenBank/DDBJ whole genome shotgun (WGS) entry which is preliminary data.</text>
</comment>
<reference evidence="5" key="1">
    <citation type="journal article" date="2019" name="Int. J. Syst. Evol. Microbiol.">
        <title>The Global Catalogue of Microorganisms (GCM) 10K type strain sequencing project: providing services to taxonomists for standard genome sequencing and annotation.</title>
        <authorList>
            <consortium name="The Broad Institute Genomics Platform"/>
            <consortium name="The Broad Institute Genome Sequencing Center for Infectious Disease"/>
            <person name="Wu L."/>
            <person name="Ma J."/>
        </authorList>
    </citation>
    <scope>NUCLEOTIDE SEQUENCE [LARGE SCALE GENOMIC DNA]</scope>
    <source>
        <strain evidence="5">CECT 7297</strain>
    </source>
</reference>
<sequence>MDSSLRDNALARAPWRDLLLAGLGLATLLALTGSMLDLPAVSVAVAGLLYASLALLLITGLALSGSCFGPADRVTLGRAVLVLFLTSLTVQPGLLQQHAWPYALLCLTALLMDGADGYVARRTGTASPFGARFDMELDAFFILMLCLAVMVLGKAGPWVLLIGLMRYGFVMAGWCWKWLSHPLPESFRRKTVCVWQLVTLMVALLPPTPGLLARSSLIIALILLSWSFAIDSRYLYQQTRQGAHDGHSTEDS</sequence>
<dbReference type="EMBL" id="JBHSDI010000064">
    <property type="protein sequence ID" value="MFC4261126.1"/>
    <property type="molecule type" value="Genomic_DNA"/>
</dbReference>
<evidence type="ECO:0000256" key="1">
    <source>
        <dbReference type="ARBA" id="ARBA00022679"/>
    </source>
</evidence>
<keyword evidence="3" id="KW-0812">Transmembrane</keyword>
<evidence type="ECO:0000256" key="2">
    <source>
        <dbReference type="RuleBase" id="RU003750"/>
    </source>
</evidence>
<dbReference type="GO" id="GO:0016740">
    <property type="term" value="F:transferase activity"/>
    <property type="evidence" value="ECO:0007669"/>
    <property type="project" value="UniProtKB-KW"/>
</dbReference>
<gene>
    <name evidence="4" type="ORF">ACFOZ5_19065</name>
</gene>
<dbReference type="Proteomes" id="UP001595798">
    <property type="component" value="Unassembled WGS sequence"/>
</dbReference>
<evidence type="ECO:0000313" key="4">
    <source>
        <dbReference type="EMBL" id="MFC4261126.1"/>
    </source>
</evidence>